<dbReference type="PANTHER" id="PTHR34456:SF13">
    <property type="entry name" value="REVERSE TRANSCRIPTASE DOMAIN-CONTAINING PROTEIN"/>
    <property type="match status" value="1"/>
</dbReference>
<keyword evidence="1" id="KW-0696">RNA-directed RNA polymerase</keyword>
<evidence type="ECO:0000256" key="2">
    <source>
        <dbReference type="ARBA" id="ARBA00022679"/>
    </source>
</evidence>
<keyword evidence="3" id="KW-0548">Nucleotidyltransferase</keyword>
<protein>
    <submittedName>
        <fullName evidence="4">RNA dependent RNA polymerase</fullName>
    </submittedName>
</protein>
<proteinExistence type="predicted"/>
<evidence type="ECO:0000256" key="3">
    <source>
        <dbReference type="ARBA" id="ARBA00022695"/>
    </source>
</evidence>
<dbReference type="Pfam" id="PF05919">
    <property type="entry name" value="Mitovir_RNA_pol"/>
    <property type="match status" value="1"/>
</dbReference>
<dbReference type="SUPFAM" id="SSF56672">
    <property type="entry name" value="DNA/RNA polymerases"/>
    <property type="match status" value="1"/>
</dbReference>
<reference evidence="4" key="1">
    <citation type="journal article" date="2022" name="Virus Evol.">
        <title>Resolving deep evolutionary relationships within the RNA virus phylum Lenarviricota.</title>
        <authorList>
            <person name="Sadiq S."/>
            <person name="Chen Y.M."/>
            <person name="Zhang Y.Z."/>
            <person name="Holmes E.C."/>
        </authorList>
    </citation>
    <scope>NUCLEOTIDE SEQUENCE</scope>
    <source>
        <strain evidence="4">R17-k141_363117</strain>
    </source>
</reference>
<dbReference type="InterPro" id="IPR008686">
    <property type="entry name" value="RNA_pol_mitovir"/>
</dbReference>
<dbReference type="InterPro" id="IPR043502">
    <property type="entry name" value="DNA/RNA_pol_sf"/>
</dbReference>
<keyword evidence="2" id="KW-0808">Transferase</keyword>
<evidence type="ECO:0000313" key="4">
    <source>
        <dbReference type="EMBL" id="UPW42192.1"/>
    </source>
</evidence>
<organism evidence="4">
    <name type="scientific">Yunnan mito-like virus 38</name>
    <dbReference type="NCBI Taxonomy" id="2937244"/>
    <lineage>
        <taxon>Viruses</taxon>
        <taxon>Riboviria</taxon>
        <taxon>Orthornavirae</taxon>
        <taxon>Lenarviricota</taxon>
        <taxon>Howeltoviricetes</taxon>
        <taxon>Cryppavirales</taxon>
        <taxon>Mitoviridae</taxon>
    </lineage>
</organism>
<reference evidence="4" key="2">
    <citation type="submission" date="2022-03" db="EMBL/GenBank/DDBJ databases">
        <authorList>
            <person name="Chen Y.-M."/>
            <person name="Sadiq S."/>
            <person name="Zhang Y.-Z."/>
            <person name="Holmes E.C."/>
        </authorList>
    </citation>
    <scope>NUCLEOTIDE SEQUENCE</scope>
    <source>
        <strain evidence="4">R17-k141_363117</strain>
    </source>
</reference>
<name>A0A9Y1G710_9VIRU</name>
<accession>A0A9Y1G710</accession>
<dbReference type="GO" id="GO:0003968">
    <property type="term" value="F:RNA-directed RNA polymerase activity"/>
    <property type="evidence" value="ECO:0007669"/>
    <property type="project" value="UniProtKB-KW"/>
</dbReference>
<dbReference type="EMBL" id="ON001589">
    <property type="protein sequence ID" value="UPW42192.1"/>
    <property type="molecule type" value="Genomic_RNA"/>
</dbReference>
<sequence>MQELASGILIDVKYNKKLMKKTRILDKKTSFFSNFKLYSDIYKAGPMISLTNKKHLLLVLKTIGYRIVTMSLLSTKETPRFRMLHNFGVFLFKMTKNHGDLYTVKYLKACQLCIQKKLSGTKLSSLRQLEPDFNFPRLAKCGLPTSIKTRDRRLICSNNLKIIRFYLSLFSLYRVIKVGFNPKLSTITADFGGSQMVLDDFNMWLTSNSKVILKKFSNFHLKDLTSTRVLPIVKSSPLGSKSWRHLIEAYWSIKNSNFFNDFLSYINKTSSLNFNILFSNIEYLKNIAGIRGKWSGKGPLGKLSFKEEAAGKLRIFAMVDIITQSLLEPLHQSLFSLFKRIPNDCTHNQHKGFLYAQQLSLKYNCSYGFDLSSATDRLPISSQIAILNSLYGIGSEWGSILINRDYIIEKNNYNIPEGSVRYKVGQPMGALSSWAMLNLVHHMMIQFIAIRMRKATFQNWYDQYVVLGDDLVLFDKDVANVYLWLCKELGVDINLSKSIISESKPVLEFAKRTSVNGSDVSALSFKELLTSNNFFGRLAVTTRLVNNKWGKDLWKLLLIGNKRSKDKTLDRIYPLIGFLTQLFQNGKIPLSNILALLTSKDKPVNFFGRNINWMTPKTISRIVFKYLKTETFDLSLIDKRDRFYSVINERSIKHILINKIDFLIKKIYSIDTLKNRISILDRMDFTSDSLQSFYNYCSLDEDGPKKSLDLTKPLTSRWYWSDPLFKFFNLGFLQFSSFSNIFFNFKSGSYPDLKLLNQGLDVDLSFDTKIRLWSMKYEIMYLNSYRTDKMKYFKSKSFIDLSIETLLAHHSELMELVTLLEFYDLDKDLNKEKIDNPLKILDFIKDVHNPLFKTDSEFVWFDDNYYSTDAFSGKPKGMKPEFDISTFWRIKKS</sequence>
<dbReference type="PANTHER" id="PTHR34456">
    <property type="entry name" value="MITOVIRUS RNA-DEPENDENT RNA POLYMERASE"/>
    <property type="match status" value="1"/>
</dbReference>
<evidence type="ECO:0000256" key="1">
    <source>
        <dbReference type="ARBA" id="ARBA00022484"/>
    </source>
</evidence>